<dbReference type="EnsemblProtists" id="EOD34917">
    <property type="protein sequence ID" value="EOD34917"/>
    <property type="gene ID" value="EMIHUDRAFT_460580"/>
</dbReference>
<dbReference type="Gene3D" id="3.40.50.2300">
    <property type="match status" value="2"/>
</dbReference>
<reference evidence="7" key="1">
    <citation type="journal article" date="2013" name="Nature">
        <title>Pan genome of the phytoplankton Emiliania underpins its global distribution.</title>
        <authorList>
            <person name="Read B.A."/>
            <person name="Kegel J."/>
            <person name="Klute M.J."/>
            <person name="Kuo A."/>
            <person name="Lefebvre S.C."/>
            <person name="Maumus F."/>
            <person name="Mayer C."/>
            <person name="Miller J."/>
            <person name="Monier A."/>
            <person name="Salamov A."/>
            <person name="Young J."/>
            <person name="Aguilar M."/>
            <person name="Claverie J.M."/>
            <person name="Frickenhaus S."/>
            <person name="Gonzalez K."/>
            <person name="Herman E.K."/>
            <person name="Lin Y.C."/>
            <person name="Napier J."/>
            <person name="Ogata H."/>
            <person name="Sarno A.F."/>
            <person name="Shmutz J."/>
            <person name="Schroeder D."/>
            <person name="de Vargas C."/>
            <person name="Verret F."/>
            <person name="von Dassow P."/>
            <person name="Valentin K."/>
            <person name="Van de Peer Y."/>
            <person name="Wheeler G."/>
            <person name="Dacks J.B."/>
            <person name="Delwiche C.F."/>
            <person name="Dyhrman S.T."/>
            <person name="Glockner G."/>
            <person name="John U."/>
            <person name="Richards T."/>
            <person name="Worden A.Z."/>
            <person name="Zhang X."/>
            <person name="Grigoriev I.V."/>
            <person name="Allen A.E."/>
            <person name="Bidle K."/>
            <person name="Borodovsky M."/>
            <person name="Bowler C."/>
            <person name="Brownlee C."/>
            <person name="Cock J.M."/>
            <person name="Elias M."/>
            <person name="Gladyshev V.N."/>
            <person name="Groth M."/>
            <person name="Guda C."/>
            <person name="Hadaegh A."/>
            <person name="Iglesias-Rodriguez M.D."/>
            <person name="Jenkins J."/>
            <person name="Jones B.M."/>
            <person name="Lawson T."/>
            <person name="Leese F."/>
            <person name="Lindquist E."/>
            <person name="Lobanov A."/>
            <person name="Lomsadze A."/>
            <person name="Malik S.B."/>
            <person name="Marsh M.E."/>
            <person name="Mackinder L."/>
            <person name="Mock T."/>
            <person name="Mueller-Roeber B."/>
            <person name="Pagarete A."/>
            <person name="Parker M."/>
            <person name="Probert I."/>
            <person name="Quesneville H."/>
            <person name="Raines C."/>
            <person name="Rensing S.A."/>
            <person name="Riano-Pachon D.M."/>
            <person name="Richier S."/>
            <person name="Rokitta S."/>
            <person name="Shiraiwa Y."/>
            <person name="Soanes D.M."/>
            <person name="van der Giezen M."/>
            <person name="Wahlund T.M."/>
            <person name="Williams B."/>
            <person name="Wilson W."/>
            <person name="Wolfe G."/>
            <person name="Wurch L.L."/>
        </authorList>
    </citation>
    <scope>NUCLEOTIDE SEQUENCE</scope>
</reference>
<keyword evidence="7" id="KW-1185">Reference proteome</keyword>
<dbReference type="SUPFAM" id="SSF53822">
    <property type="entry name" value="Periplasmic binding protein-like I"/>
    <property type="match status" value="1"/>
</dbReference>
<keyword evidence="2" id="KW-0245">EGF-like domain</keyword>
<evidence type="ECO:0000256" key="4">
    <source>
        <dbReference type="SAM" id="SignalP"/>
    </source>
</evidence>
<dbReference type="InterPro" id="IPR028081">
    <property type="entry name" value="Leu-bd"/>
</dbReference>
<evidence type="ECO:0000256" key="2">
    <source>
        <dbReference type="PROSITE-ProRule" id="PRU00076"/>
    </source>
</evidence>
<feature type="domain" description="EGF-like" evidence="5">
    <location>
        <begin position="580"/>
        <end position="621"/>
    </location>
</feature>
<feature type="signal peptide" evidence="4">
    <location>
        <begin position="1"/>
        <end position="21"/>
    </location>
</feature>
<dbReference type="HOGENOM" id="CLU_361485_0_0_1"/>
<dbReference type="InterPro" id="IPR000742">
    <property type="entry name" value="EGF"/>
</dbReference>
<dbReference type="KEGG" id="ehx:EMIHUDRAFT_460580"/>
<dbReference type="PROSITE" id="PS50026">
    <property type="entry name" value="EGF_3"/>
    <property type="match status" value="1"/>
</dbReference>
<name>A0A0D3KGN2_EMIH1</name>
<reference evidence="6" key="2">
    <citation type="submission" date="2024-10" db="UniProtKB">
        <authorList>
            <consortium name="EnsemblProtists"/>
        </authorList>
    </citation>
    <scope>IDENTIFICATION</scope>
</reference>
<organism evidence="6 7">
    <name type="scientific">Emiliania huxleyi (strain CCMP1516)</name>
    <dbReference type="NCBI Taxonomy" id="280463"/>
    <lineage>
        <taxon>Eukaryota</taxon>
        <taxon>Haptista</taxon>
        <taxon>Haptophyta</taxon>
        <taxon>Prymnesiophyceae</taxon>
        <taxon>Isochrysidales</taxon>
        <taxon>Noelaerhabdaceae</taxon>
        <taxon>Emiliania</taxon>
    </lineage>
</organism>
<evidence type="ECO:0000256" key="1">
    <source>
        <dbReference type="ARBA" id="ARBA00022729"/>
    </source>
</evidence>
<accession>A0A0D3KGN2</accession>
<dbReference type="RefSeq" id="XP_005787346.1">
    <property type="nucleotide sequence ID" value="XM_005787289.1"/>
</dbReference>
<dbReference type="PROSITE" id="PS01186">
    <property type="entry name" value="EGF_2"/>
    <property type="match status" value="1"/>
</dbReference>
<dbReference type="Pfam" id="PF13458">
    <property type="entry name" value="Peripla_BP_6"/>
    <property type="match status" value="1"/>
</dbReference>
<keyword evidence="3" id="KW-0812">Transmembrane</keyword>
<dbReference type="Proteomes" id="UP000013827">
    <property type="component" value="Unassembled WGS sequence"/>
</dbReference>
<evidence type="ECO:0000256" key="3">
    <source>
        <dbReference type="SAM" id="Phobius"/>
    </source>
</evidence>
<feature type="chain" id="PRO_5044210995" description="EGF-like domain-containing protein" evidence="4">
    <location>
        <begin position="22"/>
        <end position="774"/>
    </location>
</feature>
<evidence type="ECO:0000313" key="6">
    <source>
        <dbReference type="EnsemblProtists" id="EOD34917"/>
    </source>
</evidence>
<evidence type="ECO:0000259" key="5">
    <source>
        <dbReference type="PROSITE" id="PS50026"/>
    </source>
</evidence>
<dbReference type="CDD" id="cd00054">
    <property type="entry name" value="EGF_CA"/>
    <property type="match status" value="1"/>
</dbReference>
<dbReference type="AlphaFoldDB" id="A0A0D3KGN2"/>
<sequence>MPGLLALLQAAALLQPYISDGAQCTRPGEDVRLVQYSIKDGDRCEEPGDGFSRPSYYGTEGYNYCWHVRNLNEREPELKPNTGMLTIADTCSSNTDESRKSLVIGAPAPLDANDPSSILIVELRQDCSFFSTLVRERGGIRVGNETYDLQCVIIGDSSNPLQVTNSTSRLVLDFQPDFLVTPRGSLMTEHASKQAVLDGRALLSPAGSSPRIYSEAAALAGEVGAGARTLAFGLQPPTETYARRGLEAVFDAARQFDANCSLPGRRQLGEATNFSARLGAAPRTAAPERDPCELASRCEAGSCVKSLKLGVVLENSSYSFPVRDMCGNATALWTSLGGVANVSTAVIAGRRNSGLEYVQASRDVDDAAYESSLASALAQLRDDGATVVLVCSPGAVEVPNIMRNLSYAPLATILTTSLYKSRYRTRMAEGWWEGEYFLETYPWDRALPGPKGAFTNLTSREYHDRFRVEFDTAPGRHSAITIAALSALAYAIESTGSLNTSAVTEALLSSELPEFFGNISFDAHGQQDAALAAFPVIQYLPFSTRKGVLDGVELPLADVVDYSGWGETIREVAFPMPTWELRECRRADPCGANGWCKQDGPGRAICECEEGFESVDGGRCSEYLPSPPPSPPPPPKEEGINFPYYAIGIACVAFLLLFLSLWAVDPKARRRSNLSGRQLTSLVQRAGCCGGDALDEETLTRSRARVVAAPSVPHDVFHCFVSHAWASGQDQARSVKGQLQRYVQNIQVFLDVDNLEDISRLGEYVGNSSALVVF</sequence>
<feature type="transmembrane region" description="Helical" evidence="3">
    <location>
        <begin position="642"/>
        <end position="664"/>
    </location>
</feature>
<keyword evidence="1 4" id="KW-0732">Signal</keyword>
<dbReference type="InterPro" id="IPR028082">
    <property type="entry name" value="Peripla_BP_I"/>
</dbReference>
<proteinExistence type="predicted"/>
<dbReference type="PaxDb" id="2903-EOD34917"/>
<comment type="caution">
    <text evidence="2">Lacks conserved residue(s) required for the propagation of feature annotation.</text>
</comment>
<evidence type="ECO:0000313" key="7">
    <source>
        <dbReference type="Proteomes" id="UP000013827"/>
    </source>
</evidence>
<protein>
    <recommendedName>
        <fullName evidence="5">EGF-like domain-containing protein</fullName>
    </recommendedName>
</protein>
<keyword evidence="3" id="KW-1133">Transmembrane helix</keyword>
<keyword evidence="3" id="KW-0472">Membrane</keyword>
<dbReference type="GeneID" id="17280189"/>